<keyword evidence="1" id="KW-0479">Metal-binding</keyword>
<protein>
    <submittedName>
        <fullName evidence="5">Putative phosphohydrolase, MPP superfamily</fullName>
    </submittedName>
</protein>
<keyword evidence="6" id="KW-1185">Reference proteome</keyword>
<dbReference type="EMBL" id="CP010802">
    <property type="protein sequence ID" value="ALC15794.1"/>
    <property type="molecule type" value="Genomic_DNA"/>
</dbReference>
<evidence type="ECO:0000313" key="6">
    <source>
        <dbReference type="Proteomes" id="UP000057158"/>
    </source>
</evidence>
<keyword evidence="3" id="KW-0812">Transmembrane</keyword>
<dbReference type="GO" id="GO:0016020">
    <property type="term" value="C:membrane"/>
    <property type="evidence" value="ECO:0007669"/>
    <property type="project" value="GOC"/>
</dbReference>
<dbReference type="CDD" id="cd07385">
    <property type="entry name" value="MPP_YkuE_C"/>
    <property type="match status" value="1"/>
</dbReference>
<dbReference type="PATRIC" id="fig|1603606.3.peg.1105"/>
<evidence type="ECO:0000256" key="2">
    <source>
        <dbReference type="ARBA" id="ARBA00022801"/>
    </source>
</evidence>
<dbReference type="InterPro" id="IPR004843">
    <property type="entry name" value="Calcineurin-like_PHP"/>
</dbReference>
<dbReference type="RefSeq" id="WP_053549961.1">
    <property type="nucleotide sequence ID" value="NZ_CP010802.1"/>
</dbReference>
<feature type="transmembrane region" description="Helical" evidence="3">
    <location>
        <begin position="66"/>
        <end position="90"/>
    </location>
</feature>
<dbReference type="OrthoDB" id="9780884at2"/>
<name>A0A0M5IYN8_9BACT</name>
<evidence type="ECO:0000259" key="4">
    <source>
        <dbReference type="Pfam" id="PF00149"/>
    </source>
</evidence>
<keyword evidence="3" id="KW-0472">Membrane</keyword>
<dbReference type="InterPro" id="IPR029052">
    <property type="entry name" value="Metallo-depent_PP-like"/>
</dbReference>
<dbReference type="GO" id="GO:0046872">
    <property type="term" value="F:metal ion binding"/>
    <property type="evidence" value="ECO:0007669"/>
    <property type="project" value="UniProtKB-KW"/>
</dbReference>
<dbReference type="PANTHER" id="PTHR31302">
    <property type="entry name" value="TRANSMEMBRANE PROTEIN WITH METALLOPHOSPHOESTERASE DOMAIN-RELATED"/>
    <property type="match status" value="1"/>
</dbReference>
<dbReference type="KEGG" id="des:DSOUD_1008"/>
<dbReference type="AlphaFoldDB" id="A0A0M5IYN8"/>
<dbReference type="STRING" id="1603606.DSOUD_1008"/>
<feature type="domain" description="Calcineurin-like phosphoesterase" evidence="4">
    <location>
        <begin position="155"/>
        <end position="313"/>
    </location>
</feature>
<keyword evidence="2 5" id="KW-0378">Hydrolase</keyword>
<dbReference type="Gene3D" id="3.60.21.10">
    <property type="match status" value="1"/>
</dbReference>
<feature type="transmembrane region" description="Helical" evidence="3">
    <location>
        <begin position="110"/>
        <end position="131"/>
    </location>
</feature>
<evidence type="ECO:0000256" key="1">
    <source>
        <dbReference type="ARBA" id="ARBA00022723"/>
    </source>
</evidence>
<dbReference type="GO" id="GO:0008758">
    <property type="term" value="F:UDP-2,3-diacylglucosamine hydrolase activity"/>
    <property type="evidence" value="ECO:0007669"/>
    <property type="project" value="TreeGrafter"/>
</dbReference>
<dbReference type="Proteomes" id="UP000057158">
    <property type="component" value="Chromosome"/>
</dbReference>
<keyword evidence="3" id="KW-1133">Transmembrane helix</keyword>
<feature type="transmembrane region" description="Helical" evidence="3">
    <location>
        <begin position="33"/>
        <end position="54"/>
    </location>
</feature>
<evidence type="ECO:0000313" key="5">
    <source>
        <dbReference type="EMBL" id="ALC15794.1"/>
    </source>
</evidence>
<accession>A0A0M5IYN8</accession>
<proteinExistence type="predicted"/>
<sequence length="374" mass="40913">MILFALTFLAIYTGMHALVFWGFHPLLKGHPLLPTLTWVWMAAMILAPLLVRLLDRAGFEMAARGMAWVGYSWMGLLFLAFAAFAVLGAWELLTHLMAKVVPSLSTLSLHGALSAALVLFAVIAASFYGLYEASNLRVEEVRIVTAKLPPGSPSIRIAQVSDLHLGLILREEALAPIVARLQELRPDLLVATGDIVDAQISHLDELINLWQSLDPPLGKYAVTGNHEVYAGLEQSLDFLRRSGFRVLRNESVAAGDRLILAGVDDPARGGPVDEVPVLQGLDRGLFTLLLKHRPRPNRLALGLFDLQLSGHAHRGQIFPFNFLTALEYPLQDGLSPLDGRGHLYASRGTGTWGPPMRILSPPEITLFEIIPASP</sequence>
<dbReference type="Pfam" id="PF00149">
    <property type="entry name" value="Metallophos"/>
    <property type="match status" value="1"/>
</dbReference>
<dbReference type="GO" id="GO:0009245">
    <property type="term" value="P:lipid A biosynthetic process"/>
    <property type="evidence" value="ECO:0007669"/>
    <property type="project" value="TreeGrafter"/>
</dbReference>
<dbReference type="InterPro" id="IPR051158">
    <property type="entry name" value="Metallophosphoesterase_sf"/>
</dbReference>
<evidence type="ECO:0000256" key="3">
    <source>
        <dbReference type="SAM" id="Phobius"/>
    </source>
</evidence>
<organism evidence="5 6">
    <name type="scientific">Desulfuromonas soudanensis</name>
    <dbReference type="NCBI Taxonomy" id="1603606"/>
    <lineage>
        <taxon>Bacteria</taxon>
        <taxon>Pseudomonadati</taxon>
        <taxon>Thermodesulfobacteriota</taxon>
        <taxon>Desulfuromonadia</taxon>
        <taxon>Desulfuromonadales</taxon>
        <taxon>Desulfuromonadaceae</taxon>
        <taxon>Desulfuromonas</taxon>
    </lineage>
</organism>
<gene>
    <name evidence="5" type="ORF">DSOUD_1008</name>
</gene>
<dbReference type="SUPFAM" id="SSF56300">
    <property type="entry name" value="Metallo-dependent phosphatases"/>
    <property type="match status" value="1"/>
</dbReference>
<reference evidence="5 6" key="1">
    <citation type="submission" date="2015-07" db="EMBL/GenBank/DDBJ databases">
        <title>Isolation and Genomic Characterization of a Novel Halophilic Metal-Reducing Deltaproteobacterium from the Deep Subsurface.</title>
        <authorList>
            <person name="Badalamenti J.P."/>
            <person name="Summers Z.M."/>
            <person name="Gralnick J.A."/>
            <person name="Bond D.R."/>
        </authorList>
    </citation>
    <scope>NUCLEOTIDE SEQUENCE [LARGE SCALE GENOMIC DNA]</scope>
    <source>
        <strain evidence="5 6">WTL</strain>
    </source>
</reference>
<dbReference type="PANTHER" id="PTHR31302:SF31">
    <property type="entry name" value="PHOSPHODIESTERASE YAEI"/>
    <property type="match status" value="1"/>
</dbReference>